<dbReference type="InterPro" id="IPR023606">
    <property type="entry name" value="CoA-Trfase_III_dom_1_sf"/>
</dbReference>
<dbReference type="Gene3D" id="3.30.1540.10">
    <property type="entry name" value="formyl-coa transferase, domain 3"/>
    <property type="match status" value="1"/>
</dbReference>
<organism evidence="2 3">
    <name type="scientific">Falsiruegeria litorea R37</name>
    <dbReference type="NCBI Taxonomy" id="1200284"/>
    <lineage>
        <taxon>Bacteria</taxon>
        <taxon>Pseudomonadati</taxon>
        <taxon>Pseudomonadota</taxon>
        <taxon>Alphaproteobacteria</taxon>
        <taxon>Rhodobacterales</taxon>
        <taxon>Roseobacteraceae</taxon>
        <taxon>Falsiruegeria</taxon>
    </lineage>
</organism>
<proteinExistence type="predicted"/>
<evidence type="ECO:0000256" key="1">
    <source>
        <dbReference type="ARBA" id="ARBA00022679"/>
    </source>
</evidence>
<sequence length="396" mass="41229">MRPFDGLRVLDLTHVFAGPFCAYQLGVLGAEVIKIEPVSQPDMTRAEGADTALNAQGMGLSFQAQGGGKQTLALDLKSEQGRALFDRLVATADVLVQNYTAHAVEELGLGYDRLSALKPDLIYCAISGFGATGPKAAHAAYDVVIQAYTGIMAANGEADSDPVRVGPAMVDYGTGAQAAMAVSAALFGRSRTGLGRRIDVSMADCALMLMNSHTATTLATGQAPKPHGNQDPSLAGYATYDTADGQLMIGAFSNTQMANLMRVVGQGARADAIQTTPRAQISARREEDAAVLAEVLATGTAAEWEEKLNAAHVPAARVRGLAETLTEDQLASRPVIQSVDGTALAVAGFGFDHGGPSLDHAPRAHGADSRSVLAELGVGQSEFDTLQDQGVVFSPF</sequence>
<keyword evidence="3" id="KW-1185">Reference proteome</keyword>
<accession>A0A1Y5RNE8</accession>
<evidence type="ECO:0000313" key="3">
    <source>
        <dbReference type="Proteomes" id="UP000193077"/>
    </source>
</evidence>
<reference evidence="2 3" key="1">
    <citation type="submission" date="2017-03" db="EMBL/GenBank/DDBJ databases">
        <authorList>
            <person name="Afonso C.L."/>
            <person name="Miller P.J."/>
            <person name="Scott M.A."/>
            <person name="Spackman E."/>
            <person name="Goraichik I."/>
            <person name="Dimitrov K.M."/>
            <person name="Suarez D.L."/>
            <person name="Swayne D.E."/>
        </authorList>
    </citation>
    <scope>NUCLEOTIDE SEQUENCE [LARGE SCALE GENOMIC DNA]</scope>
    <source>
        <strain evidence="2 3">CECT 7639</strain>
    </source>
</reference>
<dbReference type="Pfam" id="PF02515">
    <property type="entry name" value="CoA_transf_3"/>
    <property type="match status" value="1"/>
</dbReference>
<protein>
    <submittedName>
        <fullName evidence="2">Succinyl-CoA:(R)-benzylsuccinate CoA-transferase subunit BbsF</fullName>
        <ecNumber evidence="2">2.8.3.15</ecNumber>
    </submittedName>
</protein>
<dbReference type="PANTHER" id="PTHR48207">
    <property type="entry name" value="SUCCINATE--HYDROXYMETHYLGLUTARATE COA-TRANSFERASE"/>
    <property type="match status" value="1"/>
</dbReference>
<dbReference type="PANTHER" id="PTHR48207:SF3">
    <property type="entry name" value="SUCCINATE--HYDROXYMETHYLGLUTARATE COA-TRANSFERASE"/>
    <property type="match status" value="1"/>
</dbReference>
<dbReference type="Proteomes" id="UP000193077">
    <property type="component" value="Unassembled WGS sequence"/>
</dbReference>
<keyword evidence="1 2" id="KW-0808">Transferase</keyword>
<name>A0A1Y5RNE8_9RHOB</name>
<evidence type="ECO:0000313" key="2">
    <source>
        <dbReference type="EMBL" id="SLN20433.1"/>
    </source>
</evidence>
<dbReference type="EC" id="2.8.3.15" evidence="2"/>
<dbReference type="InterPro" id="IPR003673">
    <property type="entry name" value="CoA-Trfase_fam_III"/>
</dbReference>
<gene>
    <name evidence="2" type="primary">bbsF_1</name>
    <name evidence="2" type="ORF">TRL7639_00503</name>
</gene>
<dbReference type="InterPro" id="IPR050483">
    <property type="entry name" value="CoA-transferase_III_domain"/>
</dbReference>
<dbReference type="Gene3D" id="3.40.50.10540">
    <property type="entry name" value="Crotonobetainyl-coa:carnitine coa-transferase, domain 1"/>
    <property type="match status" value="1"/>
</dbReference>
<dbReference type="InterPro" id="IPR044855">
    <property type="entry name" value="CoA-Trfase_III_dom3_sf"/>
</dbReference>
<dbReference type="EMBL" id="FWFO01000001">
    <property type="protein sequence ID" value="SLN20433.1"/>
    <property type="molecule type" value="Genomic_DNA"/>
</dbReference>
<dbReference type="SUPFAM" id="SSF89796">
    <property type="entry name" value="CoA-transferase family III (CaiB/BaiF)"/>
    <property type="match status" value="1"/>
</dbReference>
<dbReference type="AlphaFoldDB" id="A0A1Y5RNE8"/>
<dbReference type="OrthoDB" id="7208981at2"/>
<dbReference type="GO" id="GO:0033877">
    <property type="term" value="F:succinyl-CoA:(R)-benzylsuccinate CoA-transferase activity"/>
    <property type="evidence" value="ECO:0007669"/>
    <property type="project" value="UniProtKB-EC"/>
</dbReference>
<dbReference type="RefSeq" id="WP_085794217.1">
    <property type="nucleotide sequence ID" value="NZ_FWFO01000001.1"/>
</dbReference>